<evidence type="ECO:0000313" key="3">
    <source>
        <dbReference type="Proteomes" id="UP001596410"/>
    </source>
</evidence>
<evidence type="ECO:0000313" key="2">
    <source>
        <dbReference type="EMBL" id="MFC7063407.1"/>
    </source>
</evidence>
<dbReference type="EMBL" id="JBHSZV010000047">
    <property type="protein sequence ID" value="MFC7063407.1"/>
    <property type="molecule type" value="Genomic_DNA"/>
</dbReference>
<accession>A0ABW2ESL7</accession>
<comment type="caution">
    <text evidence="2">The sequence shown here is derived from an EMBL/GenBank/DDBJ whole genome shotgun (WGS) entry which is preliminary data.</text>
</comment>
<organism evidence="2 3">
    <name type="scientific">Halobacillus seohaensis</name>
    <dbReference type="NCBI Taxonomy" id="447421"/>
    <lineage>
        <taxon>Bacteria</taxon>
        <taxon>Bacillati</taxon>
        <taxon>Bacillota</taxon>
        <taxon>Bacilli</taxon>
        <taxon>Bacillales</taxon>
        <taxon>Bacillaceae</taxon>
        <taxon>Halobacillus</taxon>
    </lineage>
</organism>
<reference evidence="3" key="1">
    <citation type="journal article" date="2019" name="Int. J. Syst. Evol. Microbiol.">
        <title>The Global Catalogue of Microorganisms (GCM) 10K type strain sequencing project: providing services to taxonomists for standard genome sequencing and annotation.</title>
        <authorList>
            <consortium name="The Broad Institute Genomics Platform"/>
            <consortium name="The Broad Institute Genome Sequencing Center for Infectious Disease"/>
            <person name="Wu L."/>
            <person name="Ma J."/>
        </authorList>
    </citation>
    <scope>NUCLEOTIDE SEQUENCE [LARGE SCALE GENOMIC DNA]</scope>
    <source>
        <strain evidence="3">CGMCC 4.1621</strain>
    </source>
</reference>
<evidence type="ECO:0008006" key="4">
    <source>
        <dbReference type="Google" id="ProtNLM"/>
    </source>
</evidence>
<name>A0ABW2ESL7_9BACI</name>
<sequence>MPSSLIKLFGLTTFSLGLIAGCGSNDAESQEETLSEEQQKEENQEKQAKQEEPEITENEELAKEFVDVMYNLEDREQAKSFIKGENMHEDVRDLFLLGAGERVSEDSKVEQITIVDSVKYKSEGETGEIVKIQADNAGGKPVDIYVMLMDDKIGWLVREDEADTEEGEEMLNEFEDIYEKAK</sequence>
<gene>
    <name evidence="2" type="ORF">ACFQIC_16455</name>
</gene>
<protein>
    <recommendedName>
        <fullName evidence="4">DUF4878 domain-containing protein</fullName>
    </recommendedName>
</protein>
<dbReference type="PROSITE" id="PS51257">
    <property type="entry name" value="PROKAR_LIPOPROTEIN"/>
    <property type="match status" value="1"/>
</dbReference>
<keyword evidence="3" id="KW-1185">Reference proteome</keyword>
<proteinExistence type="predicted"/>
<feature type="region of interest" description="Disordered" evidence="1">
    <location>
        <begin position="22"/>
        <end position="60"/>
    </location>
</feature>
<dbReference type="Proteomes" id="UP001596410">
    <property type="component" value="Unassembled WGS sequence"/>
</dbReference>
<evidence type="ECO:0000256" key="1">
    <source>
        <dbReference type="SAM" id="MobiDB-lite"/>
    </source>
</evidence>
<feature type="compositionally biased region" description="Basic and acidic residues" evidence="1">
    <location>
        <begin position="37"/>
        <end position="52"/>
    </location>
</feature>
<dbReference type="RefSeq" id="WP_204708525.1">
    <property type="nucleotide sequence ID" value="NZ_JBHSZV010000047.1"/>
</dbReference>